<feature type="chain" id="PRO_5032295650" evidence="1">
    <location>
        <begin position="24"/>
        <end position="281"/>
    </location>
</feature>
<dbReference type="PANTHER" id="PTHR10900:SF77">
    <property type="entry name" value="FI19380P1"/>
    <property type="match status" value="1"/>
</dbReference>
<dbReference type="Pfam" id="PF02469">
    <property type="entry name" value="Fasciclin"/>
    <property type="match status" value="1"/>
</dbReference>
<dbReference type="PROSITE" id="PS50213">
    <property type="entry name" value="FAS1"/>
    <property type="match status" value="1"/>
</dbReference>
<dbReference type="Gene3D" id="2.30.180.10">
    <property type="entry name" value="FAS1 domain"/>
    <property type="match status" value="1"/>
</dbReference>
<gene>
    <name evidence="3" type="ORF">H5P28_02855</name>
</gene>
<comment type="caution">
    <text evidence="3">The sequence shown here is derived from an EMBL/GenBank/DDBJ whole genome shotgun (WGS) entry which is preliminary data.</text>
</comment>
<dbReference type="InterPro" id="IPR000782">
    <property type="entry name" value="FAS1_domain"/>
</dbReference>
<reference evidence="3 4" key="1">
    <citation type="submission" date="2020-07" db="EMBL/GenBank/DDBJ databases">
        <authorList>
            <person name="Feng X."/>
        </authorList>
    </citation>
    <scope>NUCLEOTIDE SEQUENCE [LARGE SCALE GENOMIC DNA]</scope>
    <source>
        <strain evidence="3 4">JCM31066</strain>
    </source>
</reference>
<feature type="domain" description="FAS1" evidence="2">
    <location>
        <begin position="139"/>
        <end position="270"/>
    </location>
</feature>
<keyword evidence="1" id="KW-0732">Signal</keyword>
<dbReference type="AlphaFoldDB" id="A0A842H9V4"/>
<dbReference type="InterPro" id="IPR050904">
    <property type="entry name" value="Adhesion/Biosynth-related"/>
</dbReference>
<dbReference type="FunFam" id="2.30.180.10:FF:000014">
    <property type="entry name" value="Stabilin 1"/>
    <property type="match status" value="1"/>
</dbReference>
<name>A0A842H9V4_9BACT</name>
<evidence type="ECO:0000256" key="1">
    <source>
        <dbReference type="SAM" id="SignalP"/>
    </source>
</evidence>
<sequence length="281" mass="27935">MKTKTLLLSLSISSLLALPAAHAGAGCCGSVPPAQASTAPAAATSVVASAKTDAATCPYTGASVQAAKQDCSDGAKKDCSDVAKKDCSGGACDASAKKDCGSMAKADCSKGACDTTAKKDCSGAEVAKKDCGACPGGSKDDVVSSAAAQGNLNTFLAAVQASGLQAELQAEGPYTLFAPSDEAFASLPAGTLEQLLLPANKDQLAAILSYHVIPGKLLMKDIQAGEVQTANGSPLELAFVEGNFTAGGAKVTETDIIASNGVIFVIDTVLLPNVKTAALTE</sequence>
<dbReference type="SMART" id="SM00554">
    <property type="entry name" value="FAS1"/>
    <property type="match status" value="1"/>
</dbReference>
<dbReference type="SUPFAM" id="SSF82153">
    <property type="entry name" value="FAS1 domain"/>
    <property type="match status" value="1"/>
</dbReference>
<keyword evidence="4" id="KW-1185">Reference proteome</keyword>
<evidence type="ECO:0000313" key="4">
    <source>
        <dbReference type="Proteomes" id="UP000546464"/>
    </source>
</evidence>
<evidence type="ECO:0000313" key="3">
    <source>
        <dbReference type="EMBL" id="MBC2593192.1"/>
    </source>
</evidence>
<dbReference type="PANTHER" id="PTHR10900">
    <property type="entry name" value="PERIOSTIN-RELATED"/>
    <property type="match status" value="1"/>
</dbReference>
<dbReference type="Proteomes" id="UP000546464">
    <property type="component" value="Unassembled WGS sequence"/>
</dbReference>
<dbReference type="RefSeq" id="WP_185674184.1">
    <property type="nucleotide sequence ID" value="NZ_JACHVB010000012.1"/>
</dbReference>
<feature type="signal peptide" evidence="1">
    <location>
        <begin position="1"/>
        <end position="23"/>
    </location>
</feature>
<proteinExistence type="predicted"/>
<protein>
    <submittedName>
        <fullName evidence="3">Fasciclin domain-containing protein</fullName>
    </submittedName>
</protein>
<accession>A0A842H9V4</accession>
<dbReference type="PROSITE" id="PS51257">
    <property type="entry name" value="PROKAR_LIPOPROTEIN"/>
    <property type="match status" value="1"/>
</dbReference>
<evidence type="ECO:0000259" key="2">
    <source>
        <dbReference type="PROSITE" id="PS50213"/>
    </source>
</evidence>
<organism evidence="3 4">
    <name type="scientific">Ruficoccus amylovorans</name>
    <dbReference type="NCBI Taxonomy" id="1804625"/>
    <lineage>
        <taxon>Bacteria</taxon>
        <taxon>Pseudomonadati</taxon>
        <taxon>Verrucomicrobiota</taxon>
        <taxon>Opitutia</taxon>
        <taxon>Puniceicoccales</taxon>
        <taxon>Cerasicoccaceae</taxon>
        <taxon>Ruficoccus</taxon>
    </lineage>
</organism>
<dbReference type="InterPro" id="IPR036378">
    <property type="entry name" value="FAS1_dom_sf"/>
</dbReference>
<dbReference type="EMBL" id="JACHVB010000012">
    <property type="protein sequence ID" value="MBC2593192.1"/>
    <property type="molecule type" value="Genomic_DNA"/>
</dbReference>